<keyword evidence="4" id="KW-0119">Carbohydrate metabolism</keyword>
<dbReference type="Proteomes" id="UP000594042">
    <property type="component" value="Chromosome"/>
</dbReference>
<dbReference type="EMBL" id="AP023322">
    <property type="protein sequence ID" value="BCI63356.1"/>
    <property type="molecule type" value="Genomic_DNA"/>
</dbReference>
<dbReference type="PANTHER" id="PTHR34106">
    <property type="entry name" value="GLYCOSIDASE"/>
    <property type="match status" value="1"/>
</dbReference>
<evidence type="ECO:0000256" key="2">
    <source>
        <dbReference type="ARBA" id="ARBA00022679"/>
    </source>
</evidence>
<evidence type="ECO:0000256" key="1">
    <source>
        <dbReference type="ARBA" id="ARBA00022676"/>
    </source>
</evidence>
<comment type="similarity">
    <text evidence="3 4">Belongs to the glycosyl hydrolase 130 family.</text>
</comment>
<dbReference type="HAMAP" id="MF_00928">
    <property type="entry name" value="Man_Glc_phosphorylase"/>
    <property type="match status" value="1"/>
</dbReference>
<dbReference type="Pfam" id="PF04041">
    <property type="entry name" value="Glyco_hydro_130"/>
    <property type="match status" value="1"/>
</dbReference>
<dbReference type="InterPro" id="IPR023296">
    <property type="entry name" value="Glyco_hydro_beta-prop_sf"/>
</dbReference>
<gene>
    <name evidence="5" type="ORF">Cop2CBH44_17090</name>
</gene>
<dbReference type="RefSeq" id="WP_021929391.1">
    <property type="nucleotide sequence ID" value="NZ_AP023322.1"/>
</dbReference>
<dbReference type="Gene3D" id="2.115.10.20">
    <property type="entry name" value="Glycosyl hydrolase domain, family 43"/>
    <property type="match status" value="1"/>
</dbReference>
<keyword evidence="6" id="KW-1185">Reference proteome</keyword>
<dbReference type="KEGG" id="copr:Cop2CBH44_17090"/>
<dbReference type="AlphaFoldDB" id="A0A7G1HUK5"/>
<dbReference type="GO" id="GO:0005975">
    <property type="term" value="P:carbohydrate metabolic process"/>
    <property type="evidence" value="ECO:0007669"/>
    <property type="project" value="UniProtKB-UniRule"/>
</dbReference>
<dbReference type="InterPro" id="IPR028583">
    <property type="entry name" value="Man_Glc_phosphorylase"/>
</dbReference>
<comment type="function">
    <text evidence="4">Converts 4-O-beta-D-mannopyranosyl-D-glucopyranose (Man-Glc) to mannose 1-phosphate (Man1P) and glucose.</text>
</comment>
<dbReference type="SUPFAM" id="SSF75005">
    <property type="entry name" value="Arabinanase/levansucrase/invertase"/>
    <property type="match status" value="1"/>
</dbReference>
<name>A0A7G1HUK5_9BACT</name>
<evidence type="ECO:0000313" key="5">
    <source>
        <dbReference type="EMBL" id="BCI63356.1"/>
    </source>
</evidence>
<dbReference type="PIRSF" id="PIRSF016202">
    <property type="entry name" value="PH1107"/>
    <property type="match status" value="1"/>
</dbReference>
<sequence length="389" mass="44318">MNKYIKNFEMLKQEQEKLLCCVNEEILPSNGIYERYKNPVLTPAHVPLYWRYDLNTETNPYMMERIGVNATFNAGAIKWKGKYIVVVRIEGNDRKSFFAIAESPNGIDNFRFWDEPITIPETEYPDVNVYDMRLTLHEDGWIYGIFCSERKDPSAPQGDLSSAVATAGIVRTKDLKSWERLPDLVSRSQQRNVVLHPEFVNGKYALYTRPQDGFIDAGKGGGIGWALIEDITNAVIEDEKIINYRYYHTIKELKNGEGPHPIRTSKGWLHLAHGVRGCASGLRYVLYLYVTALEDPAKVIAEPAGYFMSPQGMEYVGDVANVLFSNGWIVDDDGKVYIYYASSDTRLHVATSDVNRLLDYCFNTPADGYRSAISVKNIKELIACNRRYL</sequence>
<organism evidence="5 6">
    <name type="scientific">Coprobacter secundus subsp. similis</name>
    <dbReference type="NCBI Taxonomy" id="2751153"/>
    <lineage>
        <taxon>Bacteria</taxon>
        <taxon>Pseudomonadati</taxon>
        <taxon>Bacteroidota</taxon>
        <taxon>Bacteroidia</taxon>
        <taxon>Bacteroidales</taxon>
        <taxon>Barnesiellaceae</taxon>
        <taxon>Coprobacter</taxon>
    </lineage>
</organism>
<keyword evidence="2 4" id="KW-0808">Transferase</keyword>
<evidence type="ECO:0000256" key="4">
    <source>
        <dbReference type="HAMAP-Rule" id="MF_00928"/>
    </source>
</evidence>
<dbReference type="InterPro" id="IPR007184">
    <property type="entry name" value="Mannoside_phosphorylase"/>
</dbReference>
<keyword evidence="4" id="KW-0961">Cell wall biogenesis/degradation</keyword>
<dbReference type="EC" id="2.4.1.281" evidence="4"/>
<evidence type="ECO:0000256" key="3">
    <source>
        <dbReference type="ARBA" id="ARBA00024356"/>
    </source>
</evidence>
<proteinExistence type="inferred from homology"/>
<dbReference type="PANTHER" id="PTHR34106:SF1">
    <property type="entry name" value="1,4-BETA-MANNOSYL-N-ACETYLGLUCOSAMINE PHOSPHORYLASE"/>
    <property type="match status" value="1"/>
</dbReference>
<evidence type="ECO:0000313" key="6">
    <source>
        <dbReference type="Proteomes" id="UP000594042"/>
    </source>
</evidence>
<keyword evidence="1 4" id="KW-0328">Glycosyltransferase</keyword>
<dbReference type="GO" id="GO:0071555">
    <property type="term" value="P:cell wall organization"/>
    <property type="evidence" value="ECO:0007669"/>
    <property type="project" value="UniProtKB-KW"/>
</dbReference>
<protein>
    <recommendedName>
        <fullName evidence="4">4-O-beta-D-mannosyl-D-glucose phosphorylase</fullName>
        <shortName evidence="4">MGP</shortName>
        <shortName evidence="4">Mannosylglucose phosphorylase</shortName>
        <ecNumber evidence="4">2.4.1.281</ecNumber>
    </recommendedName>
</protein>
<dbReference type="GO" id="GO:0016758">
    <property type="term" value="F:hexosyltransferase activity"/>
    <property type="evidence" value="ECO:0007669"/>
    <property type="project" value="UniProtKB-UniRule"/>
</dbReference>
<comment type="catalytic activity">
    <reaction evidence="4">
        <text>beta-D-mannosyl-(1-&gt;4)-D-glucose + phosphate = alpha-D-mannose 1-phosphate + D-glucose</text>
        <dbReference type="Rhea" id="RHEA:32531"/>
        <dbReference type="ChEBI" id="CHEBI:4167"/>
        <dbReference type="ChEBI" id="CHEBI:43474"/>
        <dbReference type="ChEBI" id="CHEBI:58409"/>
        <dbReference type="ChEBI" id="CHEBI:64351"/>
        <dbReference type="EC" id="2.4.1.281"/>
    </reaction>
</comment>
<accession>A0A7G1HUK5</accession>
<reference evidence="6" key="1">
    <citation type="submission" date="2020-07" db="EMBL/GenBank/DDBJ databases">
        <title>Complete genome sequencing of Coprobacter sp. strain 2CBH44.</title>
        <authorList>
            <person name="Sakamoto M."/>
            <person name="Murakami T."/>
            <person name="Mori H."/>
        </authorList>
    </citation>
    <scope>NUCLEOTIDE SEQUENCE [LARGE SCALE GENOMIC DNA]</scope>
    <source>
        <strain evidence="6">2CBH44</strain>
    </source>
</reference>